<evidence type="ECO:0000313" key="2">
    <source>
        <dbReference type="EMBL" id="TEB25898.1"/>
    </source>
</evidence>
<keyword evidence="3" id="KW-1185">Reference proteome</keyword>
<protein>
    <submittedName>
        <fullName evidence="2">Uncharacterized protein</fullName>
    </submittedName>
</protein>
<evidence type="ECO:0000313" key="3">
    <source>
        <dbReference type="Proteomes" id="UP000298030"/>
    </source>
</evidence>
<name>A0A4Y7SW95_COPMI</name>
<feature type="compositionally biased region" description="Basic residues" evidence="1">
    <location>
        <begin position="257"/>
        <end position="270"/>
    </location>
</feature>
<dbReference type="Proteomes" id="UP000298030">
    <property type="component" value="Unassembled WGS sequence"/>
</dbReference>
<evidence type="ECO:0000256" key="1">
    <source>
        <dbReference type="SAM" id="MobiDB-lite"/>
    </source>
</evidence>
<proteinExistence type="predicted"/>
<dbReference type="AlphaFoldDB" id="A0A4Y7SW95"/>
<accession>A0A4Y7SW95</accession>
<sequence length="270" mass="29997">MPDIEETRRILRETRGSVYIGDEEHEELAWCETRDFSRVLQAPPAELRAIGRLEKDEGLYMTACGDWGNLSRTNSAAFPFKGVKAPAVAKDPGLQELGGDFGNAVATIRNLVQKMMEAEHIEDQYVGTIQPGRGGSFEVQHKLFSLKNAGDQDEEEAQFKIDKWPRVQEELDEIKSTHIVTPIPAFDAAGSPIAPKDYASELRGATIKQRHIFNADVLNIGVLVPPPPVDTPTPKRKRPIIDPFLSKTKAYPESPTRKRAKGSSKTRRGP</sequence>
<comment type="caution">
    <text evidence="2">The sequence shown here is derived from an EMBL/GenBank/DDBJ whole genome shotgun (WGS) entry which is preliminary data.</text>
</comment>
<dbReference type="OrthoDB" id="2843772at2759"/>
<gene>
    <name evidence="2" type="ORF">FA13DRAFT_1795996</name>
</gene>
<organism evidence="2 3">
    <name type="scientific">Coprinellus micaceus</name>
    <name type="common">Glistening ink-cap mushroom</name>
    <name type="synonym">Coprinus micaceus</name>
    <dbReference type="NCBI Taxonomy" id="71717"/>
    <lineage>
        <taxon>Eukaryota</taxon>
        <taxon>Fungi</taxon>
        <taxon>Dikarya</taxon>
        <taxon>Basidiomycota</taxon>
        <taxon>Agaricomycotina</taxon>
        <taxon>Agaricomycetes</taxon>
        <taxon>Agaricomycetidae</taxon>
        <taxon>Agaricales</taxon>
        <taxon>Agaricineae</taxon>
        <taxon>Psathyrellaceae</taxon>
        <taxon>Coprinellus</taxon>
    </lineage>
</organism>
<dbReference type="EMBL" id="QPFP01000052">
    <property type="protein sequence ID" value="TEB25898.1"/>
    <property type="molecule type" value="Genomic_DNA"/>
</dbReference>
<reference evidence="2 3" key="1">
    <citation type="journal article" date="2019" name="Nat. Ecol. Evol.">
        <title>Megaphylogeny resolves global patterns of mushroom evolution.</title>
        <authorList>
            <person name="Varga T."/>
            <person name="Krizsan K."/>
            <person name="Foldi C."/>
            <person name="Dima B."/>
            <person name="Sanchez-Garcia M."/>
            <person name="Sanchez-Ramirez S."/>
            <person name="Szollosi G.J."/>
            <person name="Szarkandi J.G."/>
            <person name="Papp V."/>
            <person name="Albert L."/>
            <person name="Andreopoulos W."/>
            <person name="Angelini C."/>
            <person name="Antonin V."/>
            <person name="Barry K.W."/>
            <person name="Bougher N.L."/>
            <person name="Buchanan P."/>
            <person name="Buyck B."/>
            <person name="Bense V."/>
            <person name="Catcheside P."/>
            <person name="Chovatia M."/>
            <person name="Cooper J."/>
            <person name="Damon W."/>
            <person name="Desjardin D."/>
            <person name="Finy P."/>
            <person name="Geml J."/>
            <person name="Haridas S."/>
            <person name="Hughes K."/>
            <person name="Justo A."/>
            <person name="Karasinski D."/>
            <person name="Kautmanova I."/>
            <person name="Kiss B."/>
            <person name="Kocsube S."/>
            <person name="Kotiranta H."/>
            <person name="LaButti K.M."/>
            <person name="Lechner B.E."/>
            <person name="Liimatainen K."/>
            <person name="Lipzen A."/>
            <person name="Lukacs Z."/>
            <person name="Mihaltcheva S."/>
            <person name="Morgado L.N."/>
            <person name="Niskanen T."/>
            <person name="Noordeloos M.E."/>
            <person name="Ohm R.A."/>
            <person name="Ortiz-Santana B."/>
            <person name="Ovrebo C."/>
            <person name="Racz N."/>
            <person name="Riley R."/>
            <person name="Savchenko A."/>
            <person name="Shiryaev A."/>
            <person name="Soop K."/>
            <person name="Spirin V."/>
            <person name="Szebenyi C."/>
            <person name="Tomsovsky M."/>
            <person name="Tulloss R.E."/>
            <person name="Uehling J."/>
            <person name="Grigoriev I.V."/>
            <person name="Vagvolgyi C."/>
            <person name="Papp T."/>
            <person name="Martin F.M."/>
            <person name="Miettinen O."/>
            <person name="Hibbett D.S."/>
            <person name="Nagy L.G."/>
        </authorList>
    </citation>
    <scope>NUCLEOTIDE SEQUENCE [LARGE SCALE GENOMIC DNA]</scope>
    <source>
        <strain evidence="2 3">FP101781</strain>
    </source>
</reference>
<feature type="region of interest" description="Disordered" evidence="1">
    <location>
        <begin position="227"/>
        <end position="270"/>
    </location>
</feature>